<evidence type="ECO:0000256" key="1">
    <source>
        <dbReference type="SAM" id="MobiDB-lite"/>
    </source>
</evidence>
<evidence type="ECO:0000313" key="2">
    <source>
        <dbReference type="EMBL" id="KAK7949286.1"/>
    </source>
</evidence>
<name>A0ABR1QB10_9PEZI</name>
<keyword evidence="3" id="KW-1185">Reference proteome</keyword>
<dbReference type="GeneID" id="92079456"/>
<feature type="region of interest" description="Disordered" evidence="1">
    <location>
        <begin position="35"/>
        <end position="88"/>
    </location>
</feature>
<evidence type="ECO:0000313" key="3">
    <source>
        <dbReference type="Proteomes" id="UP001391051"/>
    </source>
</evidence>
<reference evidence="2 3" key="1">
    <citation type="submission" date="2023-01" db="EMBL/GenBank/DDBJ databases">
        <title>Analysis of 21 Apiospora genomes using comparative genomics revels a genus with tremendous synthesis potential of carbohydrate active enzymes and secondary metabolites.</title>
        <authorList>
            <person name="Sorensen T."/>
        </authorList>
    </citation>
    <scope>NUCLEOTIDE SEQUENCE [LARGE SCALE GENOMIC DNA]</scope>
    <source>
        <strain evidence="2 3">CBS 24483</strain>
    </source>
</reference>
<feature type="region of interest" description="Disordered" evidence="1">
    <location>
        <begin position="208"/>
        <end position="231"/>
    </location>
</feature>
<feature type="compositionally biased region" description="Basic and acidic residues" evidence="1">
    <location>
        <begin position="35"/>
        <end position="44"/>
    </location>
</feature>
<comment type="caution">
    <text evidence="2">The sequence shown here is derived from an EMBL/GenBank/DDBJ whole genome shotgun (WGS) entry which is preliminary data.</text>
</comment>
<accession>A0ABR1QB10</accession>
<dbReference type="EMBL" id="JAQQWE010000006">
    <property type="protein sequence ID" value="KAK7949286.1"/>
    <property type="molecule type" value="Genomic_DNA"/>
</dbReference>
<sequence>MSCNFFLTAALPPYQQEAANVDTFDRLSIKQEHVKQENNIKQEDLQTESHQARQAPRHRDVKQEDLKTEPDQQARQAPPRPRKAHYTGYDWDSAVLDANKKARDEGIVKLPASRVGRVMQDGKLTKLYDTHHYGTRDFIAYDGYDVLASVQDSELIDIVLTELAALHIGQKAGSDHPDEIELVVKSEIMKDEEGTFEGWAILIQPEVTPGKKRKSTSAKKETKMVKRRTEN</sequence>
<feature type="compositionally biased region" description="Basic and acidic residues" evidence="1">
    <location>
        <begin position="218"/>
        <end position="231"/>
    </location>
</feature>
<feature type="compositionally biased region" description="Basic and acidic residues" evidence="1">
    <location>
        <begin position="57"/>
        <end position="72"/>
    </location>
</feature>
<protein>
    <submittedName>
        <fullName evidence="2">Uncharacterized protein</fullName>
    </submittedName>
</protein>
<dbReference type="RefSeq" id="XP_066698792.1">
    <property type="nucleotide sequence ID" value="XM_066846394.1"/>
</dbReference>
<dbReference type="Proteomes" id="UP001391051">
    <property type="component" value="Unassembled WGS sequence"/>
</dbReference>
<gene>
    <name evidence="2" type="ORF">PG986_010172</name>
</gene>
<organism evidence="2 3">
    <name type="scientific">Apiospora aurea</name>
    <dbReference type="NCBI Taxonomy" id="335848"/>
    <lineage>
        <taxon>Eukaryota</taxon>
        <taxon>Fungi</taxon>
        <taxon>Dikarya</taxon>
        <taxon>Ascomycota</taxon>
        <taxon>Pezizomycotina</taxon>
        <taxon>Sordariomycetes</taxon>
        <taxon>Xylariomycetidae</taxon>
        <taxon>Amphisphaeriales</taxon>
        <taxon>Apiosporaceae</taxon>
        <taxon>Apiospora</taxon>
    </lineage>
</organism>
<proteinExistence type="predicted"/>